<dbReference type="HAMAP" id="MF_00782">
    <property type="entry name" value="Glut_biosynth"/>
    <property type="match status" value="1"/>
</dbReference>
<evidence type="ECO:0000256" key="7">
    <source>
        <dbReference type="ARBA" id="ARBA00022723"/>
    </source>
</evidence>
<evidence type="ECO:0000313" key="17">
    <source>
        <dbReference type="Proteomes" id="UP000263486"/>
    </source>
</evidence>
<keyword evidence="17" id="KW-1185">Reference proteome</keyword>
<dbReference type="PANTHER" id="PTHR38761:SF1">
    <property type="entry name" value="GLUTAMATE--CYSTEINE LIGASE"/>
    <property type="match status" value="1"/>
</dbReference>
<proteinExistence type="inferred from homology"/>
<evidence type="ECO:0000256" key="3">
    <source>
        <dbReference type="ARBA" id="ARBA00005006"/>
    </source>
</evidence>
<dbReference type="InterPro" id="IPR013651">
    <property type="entry name" value="ATP-grasp_RimK-type"/>
</dbReference>
<keyword evidence="9 14" id="KW-0067">ATP-binding</keyword>
<keyword evidence="6" id="KW-0317">Glutathione biosynthesis</keyword>
<sequence>MQNLINIINDKKLNRFLTKCNFGIEKENVRVDSSGHLAMTKHPEIFGDKLKNPYITTDFSESQVEMITPSMDTVEETYNFLESLHDMVSLELKEEYLWPQSTPPSLPAEEDIPVSIFEETCEGNRAQKYRDYLSKKYGKQKQLLSGIHYNFSFKDEFLYLLHKESKTSDFKLFKDEIYLKISRNFFKYRWILIYLFGANPSIHGTYSRKCVDMLDEVAPDSFSYTSGNSFRNGMCGYKNKEVFNISYNSRAEYVKDIKKLISQEKLINEKEYYSPIRLKAKDNTNLLKSIEEDGIEYLEVRLLDLNPMIKTGISIDQLYFVHLFLLFCLFTDEDSLTEKEIWEGNKNHELVAHYGRKTDLELFNQGEFKFLKDLGLDIISKMEKIVEDLGISDLNYINTLREAVESFYDTDLLISSKIESGIREEGFIDFNLNLAKKYYKESLVDNFALRGYEDLELSTQILLKDAIKRGIRFEILDRKENFISLTVDGKTEYIVQATKTSLDSYSTVLIMENKLVTKKILEKNKIKVPKGGYYTNSEDAVDDFYRYQGSKTVVKPNSTNFGLGITILPKDFTPEDYQNALKFAFKEDDSILVEEFIEGKEYRVFVLKNKVVGILHRVPANVVGDGKHSIRTLVEDKNKDPLRGTGYKKPLQKIALGEAEETFLAGQNLNFDYIPQKDETVYLRENSNISTGGDSIDFTDDILDEYKEIAIDSARAADATICGVDMMIKDIKELPNDSNHGIIEINFNPAIHIHCYPYKGKNRKLGEKILDSLGF</sequence>
<dbReference type="InterPro" id="IPR006334">
    <property type="entry name" value="Glut_cys_ligase"/>
</dbReference>
<comment type="pathway">
    <text evidence="3">Sulfur metabolism; glutathione biosynthesis; glutathione from L-cysteine and L-glutamate: step 1/2.</text>
</comment>
<keyword evidence="8 14" id="KW-0547">Nucleotide-binding</keyword>
<dbReference type="Pfam" id="PF04262">
    <property type="entry name" value="Glu_cys_ligase"/>
    <property type="match status" value="2"/>
</dbReference>
<comment type="cofactor">
    <cofactor evidence="1">
        <name>Mn(2+)</name>
        <dbReference type="ChEBI" id="CHEBI:29035"/>
    </cofactor>
</comment>
<evidence type="ECO:0000256" key="12">
    <source>
        <dbReference type="ARBA" id="ARBA00023268"/>
    </source>
</evidence>
<evidence type="ECO:0000313" key="16">
    <source>
        <dbReference type="EMBL" id="REI40237.1"/>
    </source>
</evidence>
<dbReference type="InterPro" id="IPR011761">
    <property type="entry name" value="ATP-grasp"/>
</dbReference>
<comment type="caution">
    <text evidence="16">The sequence shown here is derived from an EMBL/GenBank/DDBJ whole genome shotgun (WGS) entry which is preliminary data.</text>
</comment>
<keyword evidence="7" id="KW-0479">Metal-binding</keyword>
<keyword evidence="12" id="KW-0511">Multifunctional enzyme</keyword>
<reference evidence="16 17" key="1">
    <citation type="submission" date="2018-08" db="EMBL/GenBank/DDBJ databases">
        <title>Draft genome sequence of Psychrilyobacter sp. strain SD5 isolated from Black Sea water.</title>
        <authorList>
            <person name="Yadav S."/>
            <person name="Villanueva L."/>
            <person name="Damste J.S.S."/>
        </authorList>
    </citation>
    <scope>NUCLEOTIDE SEQUENCE [LARGE SCALE GENOMIC DNA]</scope>
    <source>
        <strain evidence="16 17">SD5</strain>
    </source>
</reference>
<dbReference type="InterPro" id="IPR007370">
    <property type="entry name" value="Glu_cys_ligase"/>
</dbReference>
<evidence type="ECO:0000256" key="11">
    <source>
        <dbReference type="ARBA" id="ARBA00023211"/>
    </source>
</evidence>
<protein>
    <recommendedName>
        <fullName evidence="4">glutamate--cysteine ligase</fullName>
        <ecNumber evidence="4">6.3.2.2</ecNumber>
    </recommendedName>
</protein>
<dbReference type="Pfam" id="PF18419">
    <property type="entry name" value="ATP-grasp_6"/>
    <property type="match status" value="1"/>
</dbReference>
<feature type="domain" description="ATP-grasp" evidence="15">
    <location>
        <begin position="518"/>
        <end position="774"/>
    </location>
</feature>
<evidence type="ECO:0000256" key="10">
    <source>
        <dbReference type="ARBA" id="ARBA00022842"/>
    </source>
</evidence>
<gene>
    <name evidence="16" type="ORF">DYH56_11740</name>
</gene>
<dbReference type="InterPro" id="IPR014746">
    <property type="entry name" value="Gln_synth/guanido_kin_cat_dom"/>
</dbReference>
<evidence type="ECO:0000256" key="14">
    <source>
        <dbReference type="PROSITE-ProRule" id="PRU00409"/>
    </source>
</evidence>
<dbReference type="SUPFAM" id="SSF56059">
    <property type="entry name" value="Glutathione synthetase ATP-binding domain-like"/>
    <property type="match status" value="1"/>
</dbReference>
<evidence type="ECO:0000256" key="8">
    <source>
        <dbReference type="ARBA" id="ARBA00022741"/>
    </source>
</evidence>
<evidence type="ECO:0000256" key="13">
    <source>
        <dbReference type="ARBA" id="ARBA00048819"/>
    </source>
</evidence>
<dbReference type="Pfam" id="PF08443">
    <property type="entry name" value="RimK"/>
    <property type="match status" value="1"/>
</dbReference>
<dbReference type="RefSeq" id="WP_114643066.1">
    <property type="nucleotide sequence ID" value="NZ_JAACIO010000022.1"/>
</dbReference>
<organism evidence="16 17">
    <name type="scientific">Psychrilyobacter piezotolerans</name>
    <dbReference type="NCBI Taxonomy" id="2293438"/>
    <lineage>
        <taxon>Bacteria</taxon>
        <taxon>Fusobacteriati</taxon>
        <taxon>Fusobacteriota</taxon>
        <taxon>Fusobacteriia</taxon>
        <taxon>Fusobacteriales</taxon>
        <taxon>Fusobacteriaceae</taxon>
        <taxon>Psychrilyobacter</taxon>
    </lineage>
</organism>
<dbReference type="PANTHER" id="PTHR38761">
    <property type="entry name" value="GLUTAMATE--CYSTEINE LIGASE"/>
    <property type="match status" value="1"/>
</dbReference>
<evidence type="ECO:0000256" key="5">
    <source>
        <dbReference type="ARBA" id="ARBA00022598"/>
    </source>
</evidence>
<evidence type="ECO:0000256" key="9">
    <source>
        <dbReference type="ARBA" id="ARBA00022840"/>
    </source>
</evidence>
<evidence type="ECO:0000259" key="15">
    <source>
        <dbReference type="PROSITE" id="PS50975"/>
    </source>
</evidence>
<dbReference type="Gene3D" id="3.30.470.20">
    <property type="entry name" value="ATP-grasp fold, B domain"/>
    <property type="match status" value="2"/>
</dbReference>
<accession>A0ABX9KEV8</accession>
<name>A0ABX9KEV8_9FUSO</name>
<dbReference type="InterPro" id="IPR040657">
    <property type="entry name" value="GshAB_ATP-grasp"/>
</dbReference>
<dbReference type="PROSITE" id="PS50975">
    <property type="entry name" value="ATP_GRASP"/>
    <property type="match status" value="1"/>
</dbReference>
<dbReference type="NCBIfam" id="TIGR01435">
    <property type="entry name" value="glu_cys_lig_rel"/>
    <property type="match status" value="1"/>
</dbReference>
<dbReference type="Proteomes" id="UP000263486">
    <property type="component" value="Unassembled WGS sequence"/>
</dbReference>
<dbReference type="GO" id="GO:0004363">
    <property type="term" value="F:glutathione synthase activity"/>
    <property type="evidence" value="ECO:0007669"/>
    <property type="project" value="UniProtKB-EC"/>
</dbReference>
<evidence type="ECO:0000256" key="6">
    <source>
        <dbReference type="ARBA" id="ARBA00022684"/>
    </source>
</evidence>
<keyword evidence="10" id="KW-0460">Magnesium</keyword>
<dbReference type="EC" id="6.3.2.2" evidence="4"/>
<dbReference type="SUPFAM" id="SSF55931">
    <property type="entry name" value="Glutamine synthetase/guanido kinase"/>
    <property type="match status" value="1"/>
</dbReference>
<keyword evidence="5 16" id="KW-0436">Ligase</keyword>
<dbReference type="EMBL" id="QUAJ01000022">
    <property type="protein sequence ID" value="REI40237.1"/>
    <property type="molecule type" value="Genomic_DNA"/>
</dbReference>
<comment type="cofactor">
    <cofactor evidence="2">
        <name>Mg(2+)</name>
        <dbReference type="ChEBI" id="CHEBI:18420"/>
    </cofactor>
</comment>
<dbReference type="Gene3D" id="3.30.590.20">
    <property type="match status" value="1"/>
</dbReference>
<dbReference type="InterPro" id="IPR006335">
    <property type="entry name" value="Glut_biosynth"/>
</dbReference>
<evidence type="ECO:0000256" key="4">
    <source>
        <dbReference type="ARBA" id="ARBA00012220"/>
    </source>
</evidence>
<dbReference type="GO" id="GO:0004357">
    <property type="term" value="F:glutamate-cysteine ligase activity"/>
    <property type="evidence" value="ECO:0007669"/>
    <property type="project" value="UniProtKB-EC"/>
</dbReference>
<dbReference type="NCBIfam" id="NF002688">
    <property type="entry name" value="PRK02471.1"/>
    <property type="match status" value="1"/>
</dbReference>
<evidence type="ECO:0000256" key="1">
    <source>
        <dbReference type="ARBA" id="ARBA00001936"/>
    </source>
</evidence>
<keyword evidence="11" id="KW-0464">Manganese</keyword>
<evidence type="ECO:0000256" key="2">
    <source>
        <dbReference type="ARBA" id="ARBA00001946"/>
    </source>
</evidence>
<comment type="catalytic activity">
    <reaction evidence="13">
        <text>L-cysteine + L-glutamate + ATP = gamma-L-glutamyl-L-cysteine + ADP + phosphate + H(+)</text>
        <dbReference type="Rhea" id="RHEA:13285"/>
        <dbReference type="ChEBI" id="CHEBI:15378"/>
        <dbReference type="ChEBI" id="CHEBI:29985"/>
        <dbReference type="ChEBI" id="CHEBI:30616"/>
        <dbReference type="ChEBI" id="CHEBI:35235"/>
        <dbReference type="ChEBI" id="CHEBI:43474"/>
        <dbReference type="ChEBI" id="CHEBI:58173"/>
        <dbReference type="ChEBI" id="CHEBI:456216"/>
        <dbReference type="EC" id="6.3.2.2"/>
    </reaction>
</comment>